<dbReference type="InterPro" id="IPR024060">
    <property type="entry name" value="Ureidoglycolate_lyase_dom_sf"/>
</dbReference>
<sequence length="214" mass="23631">MKKGVFLVKIQSINDPAFLKYGKVLTGYDLDGLIAAMDSFEIPDDVVYVASSPELERLPVFQELQNRGFGGVPIQVGYCNGHNKKLNALEYHRCSEINVACTDMVLLLGAQQDIDLDNYTYDTQKVEAFLVPKGAAIEVYATTLHYAPCHVSGEGFRSVVVLSRDTNTDLDFVPQKKGEDALLFAKNKWLVAHPDSGLEEQGAWMGLKGDNITI</sequence>
<protein>
    <recommendedName>
        <fullName evidence="3">DUF4867 domain-containing protein</fullName>
    </recommendedName>
</protein>
<accession>A7VSK2</accession>
<dbReference type="AlphaFoldDB" id="A7VSK2"/>
<dbReference type="GO" id="GO:0004848">
    <property type="term" value="F:ureidoglycolate hydrolase activity"/>
    <property type="evidence" value="ECO:0007669"/>
    <property type="project" value="InterPro"/>
</dbReference>
<comment type="caution">
    <text evidence="1">The sequence shown here is derived from an EMBL/GenBank/DDBJ whole genome shotgun (WGS) entry which is preliminary data.</text>
</comment>
<dbReference type="Pfam" id="PF16161">
    <property type="entry name" value="DUF4867"/>
    <property type="match status" value="1"/>
</dbReference>
<organism evidence="1 2">
    <name type="scientific">[Clostridium] leptum DSM 753</name>
    <dbReference type="NCBI Taxonomy" id="428125"/>
    <lineage>
        <taxon>Bacteria</taxon>
        <taxon>Bacillati</taxon>
        <taxon>Bacillota</taxon>
        <taxon>Clostridia</taxon>
        <taxon>Eubacteriales</taxon>
        <taxon>Oscillospiraceae</taxon>
        <taxon>Oscillospiraceae incertae sedis</taxon>
    </lineage>
</organism>
<name>A7VSK2_9FIRM</name>
<dbReference type="Gene3D" id="2.60.120.480">
    <property type="entry name" value="Ureidoglycolate hydrolase"/>
    <property type="match status" value="1"/>
</dbReference>
<dbReference type="HOGENOM" id="CLU_1330429_0_0_9"/>
<dbReference type="EMBL" id="ABCB02000018">
    <property type="protein sequence ID" value="EDO61148.1"/>
    <property type="molecule type" value="Genomic_DNA"/>
</dbReference>
<dbReference type="eggNOG" id="ENOG502ZCEZ">
    <property type="taxonomic scope" value="Bacteria"/>
</dbReference>
<reference evidence="1 2" key="2">
    <citation type="submission" date="2007-08" db="EMBL/GenBank/DDBJ databases">
        <authorList>
            <person name="Fulton L."/>
            <person name="Clifton S."/>
            <person name="Fulton B."/>
            <person name="Xu J."/>
            <person name="Minx P."/>
            <person name="Pepin K.H."/>
            <person name="Johnson M."/>
            <person name="Thiruvilangam P."/>
            <person name="Bhonagiri V."/>
            <person name="Nash W.E."/>
            <person name="Wang C."/>
            <person name="Mardis E.R."/>
            <person name="Wilson R.K."/>
        </authorList>
    </citation>
    <scope>NUCLEOTIDE SEQUENCE [LARGE SCALE GENOMIC DNA]</scope>
    <source>
        <strain evidence="1 2">DSM 753</strain>
    </source>
</reference>
<reference evidence="1 2" key="1">
    <citation type="submission" date="2007-08" db="EMBL/GenBank/DDBJ databases">
        <title>Draft genome sequence of Clostridium leptum (DSM 753).</title>
        <authorList>
            <person name="Sudarsanam P."/>
            <person name="Ley R."/>
            <person name="Guruge J."/>
            <person name="Turnbaugh P.J."/>
            <person name="Mahowald M."/>
            <person name="Liep D."/>
            <person name="Gordon J."/>
        </authorList>
    </citation>
    <scope>NUCLEOTIDE SEQUENCE [LARGE SCALE GENOMIC DNA]</scope>
    <source>
        <strain evidence="1 2">DSM 753</strain>
    </source>
</reference>
<proteinExistence type="predicted"/>
<evidence type="ECO:0000313" key="2">
    <source>
        <dbReference type="Proteomes" id="UP000003490"/>
    </source>
</evidence>
<evidence type="ECO:0000313" key="1">
    <source>
        <dbReference type="EMBL" id="EDO61148.1"/>
    </source>
</evidence>
<evidence type="ECO:0008006" key="3">
    <source>
        <dbReference type="Google" id="ProtNLM"/>
    </source>
</evidence>
<dbReference type="Proteomes" id="UP000003490">
    <property type="component" value="Unassembled WGS sequence"/>
</dbReference>
<dbReference type="InterPro" id="IPR032358">
    <property type="entry name" value="DUF4867"/>
</dbReference>
<gene>
    <name evidence="1" type="ORF">CLOLEP_01543</name>
</gene>